<accession>A0A4U5N2C9</accession>
<sequence>MQTQAAATVSRKSGTLRLEISLRTNGRTYKDDDEEAQMRGPPPSWNPPRPPNLDQSFNREEGDDEEQYDEPDVNQPFLRTPTAPPYGGAYEISTSQQLLMRRQQEEAEAVAMGKLLIKNPETGSYYVPSGRQPTSLCLDFRWRWQFDR</sequence>
<name>A0A4U5N2C9_STECR</name>
<reference evidence="2 3" key="1">
    <citation type="journal article" date="2015" name="Genome Biol.">
        <title>Comparative genomics of Steinernema reveals deeply conserved gene regulatory networks.</title>
        <authorList>
            <person name="Dillman A.R."/>
            <person name="Macchietto M."/>
            <person name="Porter C.F."/>
            <person name="Rogers A."/>
            <person name="Williams B."/>
            <person name="Antoshechkin I."/>
            <person name="Lee M.M."/>
            <person name="Goodwin Z."/>
            <person name="Lu X."/>
            <person name="Lewis E.E."/>
            <person name="Goodrich-Blair H."/>
            <person name="Stock S.P."/>
            <person name="Adams B.J."/>
            <person name="Sternberg P.W."/>
            <person name="Mortazavi A."/>
        </authorList>
    </citation>
    <scope>NUCLEOTIDE SEQUENCE [LARGE SCALE GENOMIC DNA]</scope>
    <source>
        <strain evidence="2 3">ALL</strain>
    </source>
</reference>
<dbReference type="OrthoDB" id="5875579at2759"/>
<evidence type="ECO:0000313" key="3">
    <source>
        <dbReference type="Proteomes" id="UP000298663"/>
    </source>
</evidence>
<dbReference type="EMBL" id="AZBU02000005">
    <property type="protein sequence ID" value="TKR76273.1"/>
    <property type="molecule type" value="Genomic_DNA"/>
</dbReference>
<keyword evidence="3" id="KW-1185">Reference proteome</keyword>
<comment type="caution">
    <text evidence="2">The sequence shown here is derived from an EMBL/GenBank/DDBJ whole genome shotgun (WGS) entry which is preliminary data.</text>
</comment>
<evidence type="ECO:0000256" key="1">
    <source>
        <dbReference type="SAM" id="MobiDB-lite"/>
    </source>
</evidence>
<reference evidence="2 3" key="2">
    <citation type="journal article" date="2019" name="G3 (Bethesda)">
        <title>Hybrid Assembly of the Genome of the Entomopathogenic Nematode Steinernema carpocapsae Identifies the X-Chromosome.</title>
        <authorList>
            <person name="Serra L."/>
            <person name="Macchietto M."/>
            <person name="Macias-Munoz A."/>
            <person name="McGill C.J."/>
            <person name="Rodriguez I.M."/>
            <person name="Rodriguez B."/>
            <person name="Murad R."/>
            <person name="Mortazavi A."/>
        </authorList>
    </citation>
    <scope>NUCLEOTIDE SEQUENCE [LARGE SCALE GENOMIC DNA]</scope>
    <source>
        <strain evidence="2 3">ALL</strain>
    </source>
</reference>
<protein>
    <submittedName>
        <fullName evidence="2">Uncharacterized protein</fullName>
    </submittedName>
</protein>
<gene>
    <name evidence="2" type="ORF">L596_017433</name>
</gene>
<feature type="compositionally biased region" description="Acidic residues" evidence="1">
    <location>
        <begin position="61"/>
        <end position="72"/>
    </location>
</feature>
<feature type="compositionally biased region" description="Polar residues" evidence="1">
    <location>
        <begin position="1"/>
        <end position="13"/>
    </location>
</feature>
<organism evidence="2 3">
    <name type="scientific">Steinernema carpocapsae</name>
    <name type="common">Entomopathogenic nematode</name>
    <dbReference type="NCBI Taxonomy" id="34508"/>
    <lineage>
        <taxon>Eukaryota</taxon>
        <taxon>Metazoa</taxon>
        <taxon>Ecdysozoa</taxon>
        <taxon>Nematoda</taxon>
        <taxon>Chromadorea</taxon>
        <taxon>Rhabditida</taxon>
        <taxon>Tylenchina</taxon>
        <taxon>Panagrolaimomorpha</taxon>
        <taxon>Strongyloidoidea</taxon>
        <taxon>Steinernematidae</taxon>
        <taxon>Steinernema</taxon>
    </lineage>
</organism>
<feature type="region of interest" description="Disordered" evidence="1">
    <location>
        <begin position="1"/>
        <end position="88"/>
    </location>
</feature>
<dbReference type="AlphaFoldDB" id="A0A4U5N2C9"/>
<dbReference type="Proteomes" id="UP000298663">
    <property type="component" value="Unassembled WGS sequence"/>
</dbReference>
<evidence type="ECO:0000313" key="2">
    <source>
        <dbReference type="EMBL" id="TKR76273.1"/>
    </source>
</evidence>
<proteinExistence type="predicted"/>
<feature type="compositionally biased region" description="Pro residues" evidence="1">
    <location>
        <begin position="40"/>
        <end position="51"/>
    </location>
</feature>